<evidence type="ECO:0000313" key="1">
    <source>
        <dbReference type="EMBL" id="MBW3115037.1"/>
    </source>
</evidence>
<sequence length="49" mass="5590">MKIKTITPFYYHAGQRCPDCGSSDDIIPWGNGWMCRDCGCEWGKDNGYL</sequence>
<dbReference type="Proteomes" id="UP001155882">
    <property type="component" value="Unassembled WGS sequence"/>
</dbReference>
<proteinExistence type="predicted"/>
<accession>A0AAE3CUR5</accession>
<protein>
    <recommendedName>
        <fullName evidence="3">Prophage protein</fullName>
    </recommendedName>
</protein>
<comment type="caution">
    <text evidence="1">The sequence shown here is derived from an EMBL/GenBank/DDBJ whole genome shotgun (WGS) entry which is preliminary data.</text>
</comment>
<dbReference type="AlphaFoldDB" id="A0AAE3CUR5"/>
<organism evidence="1 2">
    <name type="scientific">Providencia rettgeri</name>
    <dbReference type="NCBI Taxonomy" id="587"/>
    <lineage>
        <taxon>Bacteria</taxon>
        <taxon>Pseudomonadati</taxon>
        <taxon>Pseudomonadota</taxon>
        <taxon>Gammaproteobacteria</taxon>
        <taxon>Enterobacterales</taxon>
        <taxon>Morganellaceae</taxon>
        <taxon>Providencia</taxon>
    </lineage>
</organism>
<dbReference type="RefSeq" id="WP_165879202.1">
    <property type="nucleotide sequence ID" value="NZ_JAAOIA010000003.1"/>
</dbReference>
<dbReference type="EMBL" id="JAHWLI010000002">
    <property type="protein sequence ID" value="MBW3115037.1"/>
    <property type="molecule type" value="Genomic_DNA"/>
</dbReference>
<evidence type="ECO:0008006" key="3">
    <source>
        <dbReference type="Google" id="ProtNLM"/>
    </source>
</evidence>
<evidence type="ECO:0000313" key="2">
    <source>
        <dbReference type="Proteomes" id="UP001155882"/>
    </source>
</evidence>
<reference evidence="1" key="1">
    <citation type="submission" date="2021-07" db="EMBL/GenBank/DDBJ databases">
        <authorList>
            <person name="Stanton E."/>
        </authorList>
    </citation>
    <scope>NUCLEOTIDE SEQUENCE</scope>
    <source>
        <strain evidence="1">2021EL-01139</strain>
    </source>
</reference>
<gene>
    <name evidence="1" type="ORF">KYI77_00990</name>
</gene>
<name>A0AAE3CUR5_PRORE</name>